<sequence length="130" mass="15127">MSHEVRNKFNMDISDSENTVSGWMTEKDWDNTFAFLEETRKSMKELTQQILREREERNQKNGISVPRVDFPNFTYALTNLGQRNPENRIQCSNEQLILSPAAAKILLEQLEKDVSAYEKINGKISPVDFE</sequence>
<evidence type="ECO:0000313" key="1">
    <source>
        <dbReference type="EMBL" id="WNY26337.1"/>
    </source>
</evidence>
<dbReference type="AlphaFoldDB" id="A0AA96V4B0"/>
<dbReference type="EMBL" id="CP131061">
    <property type="protein sequence ID" value="WNY26337.1"/>
    <property type="molecule type" value="Genomic_DNA"/>
</dbReference>
<organism evidence="1 2">
    <name type="scientific">Methanolapillus ohkumae</name>
    <dbReference type="NCBI Taxonomy" id="3028298"/>
    <lineage>
        <taxon>Archaea</taxon>
        <taxon>Methanobacteriati</taxon>
        <taxon>Methanobacteriota</taxon>
        <taxon>Stenosarchaea group</taxon>
        <taxon>Methanomicrobia</taxon>
        <taxon>Methanosarcinales</taxon>
        <taxon>Methanosarcinaceae</taxon>
        <taxon>Methanolapillus</taxon>
    </lineage>
</organism>
<reference evidence="1 2" key="1">
    <citation type="submission" date="2023-07" db="EMBL/GenBank/DDBJ databases">
        <title>Closed genome sequence of Methanosarcinaceae archaeon Am2.</title>
        <authorList>
            <person name="Poehlein A."/>
            <person name="Protasov E."/>
            <person name="Platt K."/>
            <person name="Reeh H."/>
            <person name="Daniel R."/>
            <person name="Brune A."/>
        </authorList>
    </citation>
    <scope>NUCLEOTIDE SEQUENCE [LARGE SCALE GENOMIC DNA]</scope>
    <source>
        <strain evidence="1 2">Am2</strain>
    </source>
</reference>
<name>A0AA96V4B0_9EURY</name>
<evidence type="ECO:0000313" key="2">
    <source>
        <dbReference type="Proteomes" id="UP001304970"/>
    </source>
</evidence>
<gene>
    <name evidence="1" type="ORF">MsAm2_00970</name>
</gene>
<accession>A0AA96V4B0</accession>
<protein>
    <submittedName>
        <fullName evidence="1">Uncharacterized protein</fullName>
    </submittedName>
</protein>
<dbReference type="RefSeq" id="WP_338097865.1">
    <property type="nucleotide sequence ID" value="NZ_CP131061.1"/>
</dbReference>
<proteinExistence type="predicted"/>
<dbReference type="GeneID" id="89227493"/>
<dbReference type="Proteomes" id="UP001304970">
    <property type="component" value="Chromosome"/>
</dbReference>
<keyword evidence="2" id="KW-1185">Reference proteome</keyword>